<evidence type="ECO:0000256" key="1">
    <source>
        <dbReference type="SAM" id="MobiDB-lite"/>
    </source>
</evidence>
<name>A0A0A9BTY0_ARUDO</name>
<accession>A0A0A9BTY0</accession>
<dbReference type="AlphaFoldDB" id="A0A0A9BTY0"/>
<feature type="region of interest" description="Disordered" evidence="1">
    <location>
        <begin position="49"/>
        <end position="68"/>
    </location>
</feature>
<organism evidence="2">
    <name type="scientific">Arundo donax</name>
    <name type="common">Giant reed</name>
    <name type="synonym">Donax arundinaceus</name>
    <dbReference type="NCBI Taxonomy" id="35708"/>
    <lineage>
        <taxon>Eukaryota</taxon>
        <taxon>Viridiplantae</taxon>
        <taxon>Streptophyta</taxon>
        <taxon>Embryophyta</taxon>
        <taxon>Tracheophyta</taxon>
        <taxon>Spermatophyta</taxon>
        <taxon>Magnoliopsida</taxon>
        <taxon>Liliopsida</taxon>
        <taxon>Poales</taxon>
        <taxon>Poaceae</taxon>
        <taxon>PACMAD clade</taxon>
        <taxon>Arundinoideae</taxon>
        <taxon>Arundineae</taxon>
        <taxon>Arundo</taxon>
    </lineage>
</organism>
<sequence length="68" mass="7574">MPLSPTSNPHLSHHHKLMCLISLLLSSLSPRPYFFCTLLHGNQWCPTSSTHPTSIDQVPGQELPARLT</sequence>
<proteinExistence type="predicted"/>
<reference evidence="2" key="1">
    <citation type="submission" date="2014-09" db="EMBL/GenBank/DDBJ databases">
        <authorList>
            <person name="Magalhaes I.L.F."/>
            <person name="Oliveira U."/>
            <person name="Santos F.R."/>
            <person name="Vidigal T.H.D.A."/>
            <person name="Brescovit A.D."/>
            <person name="Santos A.J."/>
        </authorList>
    </citation>
    <scope>NUCLEOTIDE SEQUENCE</scope>
    <source>
        <tissue evidence="2">Shoot tissue taken approximately 20 cm above the soil surface</tissue>
    </source>
</reference>
<reference evidence="2" key="2">
    <citation type="journal article" date="2015" name="Data Brief">
        <title>Shoot transcriptome of the giant reed, Arundo donax.</title>
        <authorList>
            <person name="Barrero R.A."/>
            <person name="Guerrero F.D."/>
            <person name="Moolhuijzen P."/>
            <person name="Goolsby J.A."/>
            <person name="Tidwell J."/>
            <person name="Bellgard S.E."/>
            <person name="Bellgard M.I."/>
        </authorList>
    </citation>
    <scope>NUCLEOTIDE SEQUENCE</scope>
    <source>
        <tissue evidence="2">Shoot tissue taken approximately 20 cm above the soil surface</tissue>
    </source>
</reference>
<evidence type="ECO:0000313" key="2">
    <source>
        <dbReference type="EMBL" id="JAD66786.1"/>
    </source>
</evidence>
<dbReference type="EMBL" id="GBRH01231109">
    <property type="protein sequence ID" value="JAD66786.1"/>
    <property type="molecule type" value="Transcribed_RNA"/>
</dbReference>
<protein>
    <submittedName>
        <fullName evidence="2">Uncharacterized protein</fullName>
    </submittedName>
</protein>